<comment type="caution">
    <text evidence="7">The sequence shown here is derived from an EMBL/GenBank/DDBJ whole genome shotgun (WGS) entry which is preliminary data.</text>
</comment>
<evidence type="ECO:0000313" key="8">
    <source>
        <dbReference type="Proteomes" id="UP000054877"/>
    </source>
</evidence>
<dbReference type="AlphaFoldDB" id="A0A0W0Z6E8"/>
<dbReference type="HAMAP" id="MF_01343_B">
    <property type="entry name" value="Ribosomal_uS15_B"/>
    <property type="match status" value="1"/>
</dbReference>
<accession>A0A0W0Z6E8</accession>
<dbReference type="Proteomes" id="UP000054877">
    <property type="component" value="Unassembled WGS sequence"/>
</dbReference>
<dbReference type="GO" id="GO:0019843">
    <property type="term" value="F:rRNA binding"/>
    <property type="evidence" value="ECO:0007669"/>
    <property type="project" value="UniProtKB-UniRule"/>
</dbReference>
<keyword evidence="2 4" id="KW-0687">Ribonucleoprotein</keyword>
<dbReference type="InterPro" id="IPR000589">
    <property type="entry name" value="Ribosomal_uS15"/>
</dbReference>
<evidence type="ECO:0000256" key="3">
    <source>
        <dbReference type="ARBA" id="ARBA00064542"/>
    </source>
</evidence>
<comment type="similarity">
    <text evidence="4 5">Belongs to the universal ribosomal protein uS15 family.</text>
</comment>
<dbReference type="InterPro" id="IPR005290">
    <property type="entry name" value="Ribosomal_uS15_bac-type"/>
</dbReference>
<protein>
    <recommendedName>
        <fullName evidence="4">Small ribosomal subunit protein uS15</fullName>
    </recommendedName>
</protein>
<dbReference type="CDD" id="cd00353">
    <property type="entry name" value="Ribosomal_S15p_S13e"/>
    <property type="match status" value="1"/>
</dbReference>
<dbReference type="PANTHER" id="PTHR23321:SF26">
    <property type="entry name" value="SMALL RIBOSOMAL SUBUNIT PROTEIN US15M"/>
    <property type="match status" value="1"/>
</dbReference>
<dbReference type="OrthoDB" id="9799262at2"/>
<evidence type="ECO:0000256" key="1">
    <source>
        <dbReference type="ARBA" id="ARBA00022980"/>
    </source>
</evidence>
<dbReference type="FunFam" id="1.10.287.10:FF:000002">
    <property type="entry name" value="30S ribosomal protein S15"/>
    <property type="match status" value="1"/>
</dbReference>
<evidence type="ECO:0000256" key="6">
    <source>
        <dbReference type="RuleBase" id="RU004524"/>
    </source>
</evidence>
<keyword evidence="4 6" id="KW-0694">RNA-binding</keyword>
<dbReference type="GO" id="GO:0003735">
    <property type="term" value="F:structural constituent of ribosome"/>
    <property type="evidence" value="ECO:0007669"/>
    <property type="project" value="InterPro"/>
</dbReference>
<dbReference type="GO" id="GO:0006412">
    <property type="term" value="P:translation"/>
    <property type="evidence" value="ECO:0007669"/>
    <property type="project" value="UniProtKB-UniRule"/>
</dbReference>
<organism evidence="7 8">
    <name type="scientific">Legionella spiritensis</name>
    <dbReference type="NCBI Taxonomy" id="452"/>
    <lineage>
        <taxon>Bacteria</taxon>
        <taxon>Pseudomonadati</taxon>
        <taxon>Pseudomonadota</taxon>
        <taxon>Gammaproteobacteria</taxon>
        <taxon>Legionellales</taxon>
        <taxon>Legionellaceae</taxon>
        <taxon>Legionella</taxon>
    </lineage>
</organism>
<keyword evidence="1 4" id="KW-0689">Ribosomal protein</keyword>
<keyword evidence="4 6" id="KW-0699">rRNA-binding</keyword>
<dbReference type="SUPFAM" id="SSF47060">
    <property type="entry name" value="S15/NS1 RNA-binding domain"/>
    <property type="match status" value="1"/>
</dbReference>
<evidence type="ECO:0000256" key="2">
    <source>
        <dbReference type="ARBA" id="ARBA00023274"/>
    </source>
</evidence>
<proteinExistence type="inferred from homology"/>
<comment type="subunit">
    <text evidence="3 4">Part of the 30S ribosomal subunit. Forms a bridge to the 50S subunit in the 70S ribosome, contacting the 23S rRNA.</text>
</comment>
<name>A0A0W0Z6E8_LEGSP</name>
<dbReference type="Pfam" id="PF00312">
    <property type="entry name" value="Ribosomal_S15"/>
    <property type="match status" value="1"/>
</dbReference>
<dbReference type="PROSITE" id="PS00362">
    <property type="entry name" value="RIBOSOMAL_S15"/>
    <property type="match status" value="1"/>
</dbReference>
<dbReference type="InterPro" id="IPR009068">
    <property type="entry name" value="uS15_NS1_RNA-bd_sf"/>
</dbReference>
<keyword evidence="8" id="KW-1185">Reference proteome</keyword>
<reference evidence="7 8" key="1">
    <citation type="submission" date="2015-11" db="EMBL/GenBank/DDBJ databases">
        <title>Genomic analysis of 38 Legionella species identifies large and diverse effector repertoires.</title>
        <authorList>
            <person name="Burstein D."/>
            <person name="Amaro F."/>
            <person name="Zusman T."/>
            <person name="Lifshitz Z."/>
            <person name="Cohen O."/>
            <person name="Gilbert J.A."/>
            <person name="Pupko T."/>
            <person name="Shuman H.A."/>
            <person name="Segal G."/>
        </authorList>
    </citation>
    <scope>NUCLEOTIDE SEQUENCE [LARGE SCALE GENOMIC DNA]</scope>
    <source>
        <strain evidence="7 8">Mt.St.Helens-9</strain>
    </source>
</reference>
<dbReference type="SMART" id="SM01387">
    <property type="entry name" value="Ribosomal_S15"/>
    <property type="match status" value="1"/>
</dbReference>
<dbReference type="Gene3D" id="6.10.250.3130">
    <property type="match status" value="1"/>
</dbReference>
<evidence type="ECO:0000256" key="5">
    <source>
        <dbReference type="RuleBase" id="RU003919"/>
    </source>
</evidence>
<comment type="function">
    <text evidence="4 6">One of the primary rRNA binding proteins, it binds directly to 16S rRNA where it helps nucleate assembly of the platform of the 30S subunit by binding and bridging several RNA helices of the 16S rRNA.</text>
</comment>
<dbReference type="Gene3D" id="1.10.287.10">
    <property type="entry name" value="S15/NS1, RNA-binding"/>
    <property type="match status" value="1"/>
</dbReference>
<dbReference type="PANTHER" id="PTHR23321">
    <property type="entry name" value="RIBOSOMAL PROTEIN S15, BACTERIAL AND ORGANELLAR"/>
    <property type="match status" value="1"/>
</dbReference>
<dbReference type="PATRIC" id="fig|452.5.peg.961"/>
<evidence type="ECO:0000256" key="4">
    <source>
        <dbReference type="HAMAP-Rule" id="MF_01343"/>
    </source>
</evidence>
<evidence type="ECO:0000313" key="7">
    <source>
        <dbReference type="EMBL" id="KTD64712.1"/>
    </source>
</evidence>
<dbReference type="STRING" id="452.Lspi_0879"/>
<gene>
    <name evidence="4 7" type="primary">rpsO</name>
    <name evidence="7" type="ORF">Lspi_0879</name>
</gene>
<sequence>MSLTSAQKAEIVNDYQRADKDTGSPEVQVSLMTGRIQYLTEHFKTNKKDFHSRRGLQELVNKRRKLLKYLKRKDQERYQTLIKKLGLRDSY</sequence>
<comment type="function">
    <text evidence="4">Forms an intersubunit bridge (bridge B4) with the 23S rRNA of the 50S subunit in the ribosome.</text>
</comment>
<dbReference type="RefSeq" id="WP_058482821.1">
    <property type="nucleotide sequence ID" value="NZ_CAAAII010000002.1"/>
</dbReference>
<dbReference type="NCBIfam" id="TIGR00952">
    <property type="entry name" value="S15_bact"/>
    <property type="match status" value="1"/>
</dbReference>
<dbReference type="GO" id="GO:0022627">
    <property type="term" value="C:cytosolic small ribosomal subunit"/>
    <property type="evidence" value="ECO:0007669"/>
    <property type="project" value="TreeGrafter"/>
</dbReference>
<dbReference type="EMBL" id="LNYX01000012">
    <property type="protein sequence ID" value="KTD64712.1"/>
    <property type="molecule type" value="Genomic_DNA"/>
</dbReference>